<dbReference type="RefSeq" id="WP_101305912.1">
    <property type="nucleotide sequence ID" value="NZ_CP025299.1"/>
</dbReference>
<dbReference type="Pfam" id="PF01451">
    <property type="entry name" value="LMWPc"/>
    <property type="match status" value="1"/>
</dbReference>
<dbReference type="GO" id="GO:0046685">
    <property type="term" value="P:response to arsenic-containing substance"/>
    <property type="evidence" value="ECO:0007669"/>
    <property type="project" value="UniProtKB-KW"/>
</dbReference>
<dbReference type="EMBL" id="CP025299">
    <property type="protein sequence ID" value="AUG29091.1"/>
    <property type="molecule type" value="Genomic_DNA"/>
</dbReference>
<protein>
    <submittedName>
        <fullName evidence="3">Low molecular weight phosphatase family protein</fullName>
    </submittedName>
</protein>
<dbReference type="Gene3D" id="3.40.50.2300">
    <property type="match status" value="1"/>
</dbReference>
<dbReference type="Proteomes" id="UP000233276">
    <property type="component" value="Chromosome"/>
</dbReference>
<evidence type="ECO:0000259" key="2">
    <source>
        <dbReference type="SMART" id="SM00226"/>
    </source>
</evidence>
<evidence type="ECO:0000313" key="3">
    <source>
        <dbReference type="EMBL" id="AUG29091.1"/>
    </source>
</evidence>
<dbReference type="SUPFAM" id="SSF52788">
    <property type="entry name" value="Phosphotyrosine protein phosphatases I"/>
    <property type="match status" value="1"/>
</dbReference>
<organism evidence="3 4">
    <name type="scientific">Microbacterium hominis</name>
    <dbReference type="NCBI Taxonomy" id="162426"/>
    <lineage>
        <taxon>Bacteria</taxon>
        <taxon>Bacillati</taxon>
        <taxon>Actinomycetota</taxon>
        <taxon>Actinomycetes</taxon>
        <taxon>Micrococcales</taxon>
        <taxon>Microbacteriaceae</taxon>
        <taxon>Microbacterium</taxon>
    </lineage>
</organism>
<reference evidence="3 4" key="1">
    <citation type="submission" date="2017-12" db="EMBL/GenBank/DDBJ databases">
        <title>Isolation and characterization of estrogens degradatiion strain Microbacterium hominis SJTG1.</title>
        <authorList>
            <person name="Xiong W."/>
            <person name="Yin C."/>
            <person name="Zheng D."/>
            <person name="Liang R."/>
        </authorList>
    </citation>
    <scope>NUCLEOTIDE SEQUENCE [LARGE SCALE GENOMIC DNA]</scope>
    <source>
        <strain evidence="3 4">SJTG1</strain>
    </source>
</reference>
<feature type="domain" description="Phosphotyrosine protein phosphatase I" evidence="2">
    <location>
        <begin position="5"/>
        <end position="130"/>
    </location>
</feature>
<dbReference type="InterPro" id="IPR023485">
    <property type="entry name" value="Ptyr_pPase"/>
</dbReference>
<dbReference type="PANTHER" id="PTHR43428:SF1">
    <property type="entry name" value="ARSENATE REDUCTASE"/>
    <property type="match status" value="1"/>
</dbReference>
<dbReference type="KEGG" id="mhos:CXR34_06145"/>
<dbReference type="PANTHER" id="PTHR43428">
    <property type="entry name" value="ARSENATE REDUCTASE"/>
    <property type="match status" value="1"/>
</dbReference>
<gene>
    <name evidence="3" type="ORF">CXR34_06145</name>
</gene>
<keyword evidence="1" id="KW-0059">Arsenical resistance</keyword>
<dbReference type="SMART" id="SM00226">
    <property type="entry name" value="LMWPc"/>
    <property type="match status" value="1"/>
</dbReference>
<dbReference type="InterPro" id="IPR036196">
    <property type="entry name" value="Ptyr_pPase_sf"/>
</dbReference>
<sequence>MSSTPTVLFICQHNAGRSQLGAHLLAHIAPGQVNATSGGLSPAEHINPVIAEALGELGIDTSAAVPRAVTAADLAAADIVVTMKPRLALPGPVSGRLVEWEFLDPENWGIDGVRGLRDRILAHIRILAADLGTTAASSGQVAG</sequence>
<evidence type="ECO:0000256" key="1">
    <source>
        <dbReference type="ARBA" id="ARBA00022849"/>
    </source>
</evidence>
<evidence type="ECO:0000313" key="4">
    <source>
        <dbReference type="Proteomes" id="UP000233276"/>
    </source>
</evidence>
<accession>A0A2K9DAB2</accession>
<name>A0A2K9DAB2_9MICO</name>
<dbReference type="AlphaFoldDB" id="A0A2K9DAB2"/>
<proteinExistence type="predicted"/>